<name>A0A9W6F9S8_9CHLO</name>
<evidence type="ECO:0000256" key="7">
    <source>
        <dbReference type="SAM" id="MobiDB-lite"/>
    </source>
</evidence>
<dbReference type="AlphaFoldDB" id="A0A9W6F9S8"/>
<dbReference type="OrthoDB" id="7318948at2759"/>
<dbReference type="PANTHER" id="PTHR10253">
    <property type="entry name" value="POLYCOMB PROTEIN"/>
    <property type="match status" value="1"/>
</dbReference>
<keyword evidence="4" id="KW-0805">Transcription regulation</keyword>
<accession>A0A9W6F9S8</accession>
<keyword evidence="5" id="KW-0804">Transcription</keyword>
<dbReference type="PROSITE" id="PS50082">
    <property type="entry name" value="WD_REPEATS_2"/>
    <property type="match status" value="2"/>
</dbReference>
<keyword evidence="3" id="KW-0677">Repeat</keyword>
<evidence type="ECO:0000256" key="2">
    <source>
        <dbReference type="ARBA" id="ARBA00022574"/>
    </source>
</evidence>
<dbReference type="InterPro" id="IPR051243">
    <property type="entry name" value="PcG_WD-repeat"/>
</dbReference>
<dbReference type="Gene3D" id="2.130.10.10">
    <property type="entry name" value="YVTN repeat-like/Quinoprotein amine dehydrogenase"/>
    <property type="match status" value="1"/>
</dbReference>
<organism evidence="8 9">
    <name type="scientific">Pleodorina starrii</name>
    <dbReference type="NCBI Taxonomy" id="330485"/>
    <lineage>
        <taxon>Eukaryota</taxon>
        <taxon>Viridiplantae</taxon>
        <taxon>Chlorophyta</taxon>
        <taxon>core chlorophytes</taxon>
        <taxon>Chlorophyceae</taxon>
        <taxon>CS clade</taxon>
        <taxon>Chlamydomonadales</taxon>
        <taxon>Volvocaceae</taxon>
        <taxon>Pleodorina</taxon>
    </lineage>
</organism>
<dbReference type="EMBL" id="BRXU01000049">
    <property type="protein sequence ID" value="GLC61649.1"/>
    <property type="molecule type" value="Genomic_DNA"/>
</dbReference>
<feature type="region of interest" description="Disordered" evidence="7">
    <location>
        <begin position="345"/>
        <end position="393"/>
    </location>
</feature>
<dbReference type="SUPFAM" id="SSF50978">
    <property type="entry name" value="WD40 repeat-like"/>
    <property type="match status" value="1"/>
</dbReference>
<reference evidence="8 9" key="1">
    <citation type="journal article" date="2023" name="Commun. Biol.">
        <title>Reorganization of the ancestral sex-determining regions during the evolution of trioecy in Pleodorina starrii.</title>
        <authorList>
            <person name="Takahashi K."/>
            <person name="Suzuki S."/>
            <person name="Kawai-Toyooka H."/>
            <person name="Yamamoto K."/>
            <person name="Hamaji T."/>
            <person name="Ootsuki R."/>
            <person name="Yamaguchi H."/>
            <person name="Kawachi M."/>
            <person name="Higashiyama T."/>
            <person name="Nozaki H."/>
        </authorList>
    </citation>
    <scope>NUCLEOTIDE SEQUENCE [LARGE SCALE GENOMIC DNA]</scope>
    <source>
        <strain evidence="8 9">NIES-4479</strain>
    </source>
</reference>
<sequence length="497" mass="52809">MARDTIHGSQAGAGSQAQPGSQQGLTQGQGQAQASGQGAPQQPQQPLSSLYKYRYVGGFQEDHKAPIFCVTFNNFDPAHGDVFATVGQQRASIYRQLPGGQFELLQVFEDGDRGRKRGSAAGAGAAEADGADGGGGASGGAGAITENGEYFYCCKWSRDEESGAALLLVAGKKALVRVLDVSRGGLVHTFTGHGKEINDIAVHPNRPHLFLTASDDESIRLWNIKSRTCVAIFAGEGGHRNKVLTLDFHPWDGHRFLSAGMDNSVKIWSLGPIERLIEESERAQDGFVGAGAGAGSKLRSFPTRVVQQPLFSTMQVHDDYVDCVRWYGDLVLSKSVHDVITLWKPHGQSNHRRPPPLGEEAVASAAGGGGAAAGDDDSDVDGDVGLSASGGESVPSRATRILDFSLSDSLRTWFVRFSCDVNFSALACGNARGKVFVFSPLAPTPAPRARLSAPQCKAVVRQTAVSWDGSTILASCEDGSVHRWDRENGESAMDLDV</sequence>
<dbReference type="PROSITE" id="PS50294">
    <property type="entry name" value="WD_REPEATS_REGION"/>
    <property type="match status" value="2"/>
</dbReference>
<protein>
    <submittedName>
        <fullName evidence="8">Uncharacterized protein</fullName>
    </submittedName>
</protein>
<dbReference type="InterPro" id="IPR015943">
    <property type="entry name" value="WD40/YVTN_repeat-like_dom_sf"/>
</dbReference>
<feature type="repeat" description="WD" evidence="6">
    <location>
        <begin position="190"/>
        <end position="232"/>
    </location>
</feature>
<feature type="region of interest" description="Disordered" evidence="7">
    <location>
        <begin position="113"/>
        <end position="137"/>
    </location>
</feature>
<keyword evidence="9" id="KW-1185">Reference proteome</keyword>
<evidence type="ECO:0000256" key="4">
    <source>
        <dbReference type="ARBA" id="ARBA00023015"/>
    </source>
</evidence>
<dbReference type="SMART" id="SM00320">
    <property type="entry name" value="WD40"/>
    <property type="match status" value="5"/>
</dbReference>
<dbReference type="Proteomes" id="UP001165080">
    <property type="component" value="Unassembled WGS sequence"/>
</dbReference>
<feature type="region of interest" description="Disordered" evidence="7">
    <location>
        <begin position="1"/>
        <end position="45"/>
    </location>
</feature>
<evidence type="ECO:0000256" key="6">
    <source>
        <dbReference type="PROSITE-ProRule" id="PRU00221"/>
    </source>
</evidence>
<evidence type="ECO:0000313" key="8">
    <source>
        <dbReference type="EMBL" id="GLC61649.1"/>
    </source>
</evidence>
<feature type="compositionally biased region" description="Low complexity" evidence="7">
    <location>
        <begin position="8"/>
        <end position="45"/>
    </location>
</feature>
<dbReference type="Pfam" id="PF00400">
    <property type="entry name" value="WD40"/>
    <property type="match status" value="2"/>
</dbReference>
<proteinExistence type="inferred from homology"/>
<dbReference type="InterPro" id="IPR001680">
    <property type="entry name" value="WD40_rpt"/>
</dbReference>
<evidence type="ECO:0000256" key="5">
    <source>
        <dbReference type="ARBA" id="ARBA00023163"/>
    </source>
</evidence>
<evidence type="ECO:0000256" key="1">
    <source>
        <dbReference type="ARBA" id="ARBA00008075"/>
    </source>
</evidence>
<keyword evidence="2 6" id="KW-0853">WD repeat</keyword>
<evidence type="ECO:0000313" key="9">
    <source>
        <dbReference type="Proteomes" id="UP001165080"/>
    </source>
</evidence>
<feature type="compositionally biased region" description="Low complexity" evidence="7">
    <location>
        <begin position="119"/>
        <end position="128"/>
    </location>
</feature>
<evidence type="ECO:0000256" key="3">
    <source>
        <dbReference type="ARBA" id="ARBA00022737"/>
    </source>
</evidence>
<comment type="similarity">
    <text evidence="1">Belongs to the WD repeat ESC family.</text>
</comment>
<gene>
    <name evidence="8" type="primary">PLEST009366</name>
    <name evidence="8" type="ORF">PLESTB_001786700</name>
</gene>
<dbReference type="InterPro" id="IPR036322">
    <property type="entry name" value="WD40_repeat_dom_sf"/>
</dbReference>
<feature type="repeat" description="WD" evidence="6">
    <location>
        <begin position="236"/>
        <end position="270"/>
    </location>
</feature>
<comment type="caution">
    <text evidence="8">The sequence shown here is derived from an EMBL/GenBank/DDBJ whole genome shotgun (WGS) entry which is preliminary data.</text>
</comment>